<dbReference type="InterPro" id="IPR016163">
    <property type="entry name" value="Ald_DH_C"/>
</dbReference>
<dbReference type="FunFam" id="3.40.605.10:FF:000007">
    <property type="entry name" value="NAD/NADP-dependent betaine aldehyde dehydrogenase"/>
    <property type="match status" value="1"/>
</dbReference>
<dbReference type="InterPro" id="IPR016162">
    <property type="entry name" value="Ald_DH_N"/>
</dbReference>
<dbReference type="Proteomes" id="UP000316426">
    <property type="component" value="Chromosome"/>
</dbReference>
<name>A0A518KAY3_9BACT</name>
<proteinExistence type="inferred from homology"/>
<dbReference type="Gene3D" id="3.40.309.10">
    <property type="entry name" value="Aldehyde Dehydrogenase, Chain A, domain 2"/>
    <property type="match status" value="1"/>
</dbReference>
<dbReference type="InterPro" id="IPR029510">
    <property type="entry name" value="Ald_DH_CS_GLU"/>
</dbReference>
<dbReference type="PANTHER" id="PTHR43353">
    <property type="entry name" value="SUCCINATE-SEMIALDEHYDE DEHYDROGENASE, MITOCHONDRIAL"/>
    <property type="match status" value="1"/>
</dbReference>
<dbReference type="Pfam" id="PF00171">
    <property type="entry name" value="Aldedh"/>
    <property type="match status" value="1"/>
</dbReference>
<dbReference type="AlphaFoldDB" id="A0A518KAY3"/>
<evidence type="ECO:0000256" key="3">
    <source>
        <dbReference type="PROSITE-ProRule" id="PRU10007"/>
    </source>
</evidence>
<protein>
    <submittedName>
        <fullName evidence="7">Succinate-semialdehyde dehydrogenase [NADP(+)] GabD</fullName>
        <ecNumber evidence="7">1.2.1.79</ecNumber>
    </submittedName>
</protein>
<evidence type="ECO:0000256" key="1">
    <source>
        <dbReference type="ARBA" id="ARBA00009986"/>
    </source>
</evidence>
<dbReference type="PROSITE" id="PS00687">
    <property type="entry name" value="ALDEHYDE_DEHYDR_GLU"/>
    <property type="match status" value="1"/>
</dbReference>
<dbReference type="PANTHER" id="PTHR43353:SF5">
    <property type="entry name" value="SUCCINATE-SEMIALDEHYDE DEHYDROGENASE, MITOCHONDRIAL"/>
    <property type="match status" value="1"/>
</dbReference>
<evidence type="ECO:0000256" key="4">
    <source>
        <dbReference type="RuleBase" id="RU003345"/>
    </source>
</evidence>
<reference evidence="7 8" key="1">
    <citation type="submission" date="2019-02" db="EMBL/GenBank/DDBJ databases">
        <title>Deep-cultivation of Planctomycetes and their phenomic and genomic characterization uncovers novel biology.</title>
        <authorList>
            <person name="Wiegand S."/>
            <person name="Jogler M."/>
            <person name="Boedeker C."/>
            <person name="Pinto D."/>
            <person name="Vollmers J."/>
            <person name="Rivas-Marin E."/>
            <person name="Kohn T."/>
            <person name="Peeters S.H."/>
            <person name="Heuer A."/>
            <person name="Rast P."/>
            <person name="Oberbeckmann S."/>
            <person name="Bunk B."/>
            <person name="Jeske O."/>
            <person name="Meyerdierks A."/>
            <person name="Storesund J.E."/>
            <person name="Kallscheuer N."/>
            <person name="Luecker S."/>
            <person name="Lage O.M."/>
            <person name="Pohl T."/>
            <person name="Merkel B.J."/>
            <person name="Hornburger P."/>
            <person name="Mueller R.-W."/>
            <person name="Bruemmer F."/>
            <person name="Labrenz M."/>
            <person name="Spormann A.M."/>
            <person name="Op den Camp H."/>
            <person name="Overmann J."/>
            <person name="Amann R."/>
            <person name="Jetten M.S.M."/>
            <person name="Mascher T."/>
            <person name="Medema M.H."/>
            <person name="Devos D.P."/>
            <person name="Kaster A.-K."/>
            <person name="Ovreas L."/>
            <person name="Rohde M."/>
            <person name="Galperin M.Y."/>
            <person name="Jogler C."/>
        </authorList>
    </citation>
    <scope>NUCLEOTIDE SEQUENCE [LARGE SCALE GENOMIC DNA]</scope>
    <source>
        <strain evidence="7 8">Spa11</strain>
    </source>
</reference>
<dbReference type="GO" id="GO:0036243">
    <property type="term" value="F:succinate-semialdehyde dehydrogenase (NADP+) activity"/>
    <property type="evidence" value="ECO:0007669"/>
    <property type="project" value="UniProtKB-EC"/>
</dbReference>
<dbReference type="InterPro" id="IPR016161">
    <property type="entry name" value="Ald_DH/histidinol_DH"/>
</dbReference>
<dbReference type="GO" id="GO:0004777">
    <property type="term" value="F:succinate-semialdehyde dehydrogenase (NAD+) activity"/>
    <property type="evidence" value="ECO:0007669"/>
    <property type="project" value="TreeGrafter"/>
</dbReference>
<dbReference type="EC" id="1.2.1.79" evidence="7"/>
<keyword evidence="2 4" id="KW-0560">Oxidoreductase</keyword>
<dbReference type="SUPFAM" id="SSF53720">
    <property type="entry name" value="ALDH-like"/>
    <property type="match status" value="1"/>
</dbReference>
<dbReference type="GO" id="GO:0009450">
    <property type="term" value="P:gamma-aminobutyric acid catabolic process"/>
    <property type="evidence" value="ECO:0007669"/>
    <property type="project" value="TreeGrafter"/>
</dbReference>
<evidence type="ECO:0000313" key="7">
    <source>
        <dbReference type="EMBL" id="QDV74946.1"/>
    </source>
</evidence>
<evidence type="ECO:0000256" key="2">
    <source>
        <dbReference type="ARBA" id="ARBA00023002"/>
    </source>
</evidence>
<dbReference type="InterPro" id="IPR015590">
    <property type="entry name" value="Aldehyde_DH_dom"/>
</dbReference>
<feature type="domain" description="Aldehyde dehydrogenase" evidence="6">
    <location>
        <begin position="42"/>
        <end position="505"/>
    </location>
</feature>
<evidence type="ECO:0000313" key="8">
    <source>
        <dbReference type="Proteomes" id="UP000316426"/>
    </source>
</evidence>
<evidence type="ECO:0000259" key="6">
    <source>
        <dbReference type="Pfam" id="PF00171"/>
    </source>
</evidence>
<feature type="active site" evidence="3">
    <location>
        <position position="278"/>
    </location>
</feature>
<keyword evidence="8" id="KW-1185">Reference proteome</keyword>
<dbReference type="Gene3D" id="3.40.605.10">
    <property type="entry name" value="Aldehyde Dehydrogenase, Chain A, domain 1"/>
    <property type="match status" value="1"/>
</dbReference>
<dbReference type="CDD" id="cd07103">
    <property type="entry name" value="ALDH_F5_SSADH_GabD"/>
    <property type="match status" value="1"/>
</dbReference>
<evidence type="ECO:0000256" key="5">
    <source>
        <dbReference type="SAM" id="MobiDB-lite"/>
    </source>
</evidence>
<sequence>MVGVWAGRGGYKEESPSPPCSGVCHEKTMSDFPAQQLIAGDWVAAADGRTIDVIDPATEQPIATVPYGAAADAEAAIDAAAKAFPEWAAKTAYQRADVLHAAATLLRERRDALAAVTTAESGKPIAESKGEWTVVADLFDWFAEEAKRAYGRTIPAKLPGRRLMTLVQPLGVVGVITAWNFPAYNPARSIAAALAAGCTVVCRPADETPLSGFAIGAALKDAGLPAGVLNVINGAPAAMAGAMLDDQRCRKVSFTGSTEVGRLLIKQSAATITRLALELGGNAPVIVEPDAIERVGAEAFAKAAVLARFRNAGQVCVAPQRFYLHRDVCGAFVEAAAPIVAGYRVGPGADAASDIGPLVNAAQRDRVEKLLSHEHGGRVVVGGKRPANRDAGYFFEPTLVADVATNSALWREETFGPVLAVTPYDNLDEAINDANSLEAGLAAFLFTHDLNRAVHAYERLEFGMVAVNGWVPHATEGPFPGWKQSGLGAESGPEGLHEYLEPKLVSFFV</sequence>
<dbReference type="KEGG" id="bmei:Spa11_31550"/>
<organism evidence="7 8">
    <name type="scientific">Botrimarina mediterranea</name>
    <dbReference type="NCBI Taxonomy" id="2528022"/>
    <lineage>
        <taxon>Bacteria</taxon>
        <taxon>Pseudomonadati</taxon>
        <taxon>Planctomycetota</taxon>
        <taxon>Planctomycetia</taxon>
        <taxon>Pirellulales</taxon>
        <taxon>Lacipirellulaceae</taxon>
        <taxon>Botrimarina</taxon>
    </lineage>
</organism>
<accession>A0A518KAY3</accession>
<dbReference type="EMBL" id="CP036349">
    <property type="protein sequence ID" value="QDV74946.1"/>
    <property type="molecule type" value="Genomic_DNA"/>
</dbReference>
<comment type="similarity">
    <text evidence="1 4">Belongs to the aldehyde dehydrogenase family.</text>
</comment>
<dbReference type="InterPro" id="IPR050740">
    <property type="entry name" value="Aldehyde_DH_Superfamily"/>
</dbReference>
<gene>
    <name evidence="7" type="primary">gabD_2</name>
    <name evidence="7" type="ORF">Spa11_31550</name>
</gene>
<feature type="region of interest" description="Disordered" evidence="5">
    <location>
        <begin position="1"/>
        <end position="22"/>
    </location>
</feature>